<dbReference type="EMBL" id="BPQI01000026">
    <property type="protein sequence ID" value="GJD55320.1"/>
    <property type="molecule type" value="Genomic_DNA"/>
</dbReference>
<dbReference type="Proteomes" id="UP000401717">
    <property type="component" value="Unassembled WGS sequence"/>
</dbReference>
<protein>
    <submittedName>
        <fullName evidence="4">Uncharacterized protein</fullName>
    </submittedName>
</protein>
<keyword evidence="6" id="KW-1185">Reference proteome</keyword>
<dbReference type="Proteomes" id="UP001055303">
    <property type="component" value="Unassembled WGS sequence"/>
</dbReference>
<name>A0A564FUQ5_9HYPH</name>
<evidence type="ECO:0000313" key="3">
    <source>
        <dbReference type="EMBL" id="GJD55320.1"/>
    </source>
</evidence>
<evidence type="ECO:0000256" key="2">
    <source>
        <dbReference type="SAM" id="SignalP"/>
    </source>
</evidence>
<evidence type="ECO:0000256" key="1">
    <source>
        <dbReference type="SAM" id="MobiDB-lite"/>
    </source>
</evidence>
<feature type="compositionally biased region" description="Gly residues" evidence="1">
    <location>
        <begin position="59"/>
        <end position="71"/>
    </location>
</feature>
<dbReference type="EMBL" id="CABFVH010000005">
    <property type="protein sequence ID" value="VUF11594.1"/>
    <property type="molecule type" value="Genomic_DNA"/>
</dbReference>
<reference evidence="3" key="3">
    <citation type="submission" date="2021-08" db="EMBL/GenBank/DDBJ databases">
        <authorList>
            <person name="Tani A."/>
            <person name="Ola A."/>
            <person name="Ogura Y."/>
            <person name="Katsura K."/>
            <person name="Hayashi T."/>
        </authorList>
    </citation>
    <scope>NUCLEOTIDE SEQUENCE</scope>
    <source>
        <strain evidence="3">DSM 22415</strain>
    </source>
</reference>
<reference evidence="3" key="2">
    <citation type="journal article" date="2021" name="Front. Microbiol.">
        <title>Comprehensive Comparative Genomics and Phenotyping of Methylobacterium Species.</title>
        <authorList>
            <person name="Alessa O."/>
            <person name="Ogura Y."/>
            <person name="Fujitani Y."/>
            <person name="Takami H."/>
            <person name="Hayashi T."/>
            <person name="Sahin N."/>
            <person name="Tani A."/>
        </authorList>
    </citation>
    <scope>NUCLEOTIDE SEQUENCE</scope>
    <source>
        <strain evidence="3">DSM 22415</strain>
    </source>
</reference>
<evidence type="ECO:0000313" key="5">
    <source>
        <dbReference type="Proteomes" id="UP000401717"/>
    </source>
</evidence>
<reference evidence="4 5" key="1">
    <citation type="submission" date="2019-06" db="EMBL/GenBank/DDBJ databases">
        <authorList>
            <person name="Rodrigo-Torres L."/>
            <person name="Arahal R. D."/>
            <person name="Lucena T."/>
        </authorList>
    </citation>
    <scope>NUCLEOTIDE SEQUENCE [LARGE SCALE GENOMIC DNA]</scope>
    <source>
        <strain evidence="4 5">SW08-7</strain>
    </source>
</reference>
<feature type="signal peptide" evidence="2">
    <location>
        <begin position="1"/>
        <end position="20"/>
    </location>
</feature>
<feature type="region of interest" description="Disordered" evidence="1">
    <location>
        <begin position="20"/>
        <end position="91"/>
    </location>
</feature>
<feature type="chain" id="PRO_5022039031" evidence="2">
    <location>
        <begin position="21"/>
        <end position="91"/>
    </location>
</feature>
<sequence length="91" mass="8652">MRTTLVLAAALVALPGLALAQTAPGTATPGATRTAPGLDRSTTTDSPGSSTGTVNPPGRVGGSGNMGGGTGRSENTGVGLGNHGATQAPRQ</sequence>
<organism evidence="4 5">
    <name type="scientific">Methylobacterium dankookense</name>
    <dbReference type="NCBI Taxonomy" id="560405"/>
    <lineage>
        <taxon>Bacteria</taxon>
        <taxon>Pseudomonadati</taxon>
        <taxon>Pseudomonadota</taxon>
        <taxon>Alphaproteobacteria</taxon>
        <taxon>Hyphomicrobiales</taxon>
        <taxon>Methylobacteriaceae</taxon>
        <taxon>Methylobacterium</taxon>
    </lineage>
</organism>
<proteinExistence type="predicted"/>
<feature type="compositionally biased region" description="Low complexity" evidence="1">
    <location>
        <begin position="20"/>
        <end position="53"/>
    </location>
</feature>
<evidence type="ECO:0000313" key="4">
    <source>
        <dbReference type="EMBL" id="VUF11594.1"/>
    </source>
</evidence>
<evidence type="ECO:0000313" key="6">
    <source>
        <dbReference type="Proteomes" id="UP001055303"/>
    </source>
</evidence>
<accession>A0A564FUQ5</accession>
<dbReference type="AlphaFoldDB" id="A0A564FUQ5"/>
<gene>
    <name evidence="3" type="ORF">IFDJLNFL_1204</name>
    <name evidence="4" type="ORF">MTDSW087_01277</name>
</gene>
<keyword evidence="2" id="KW-0732">Signal</keyword>
<dbReference type="RefSeq" id="WP_144761740.1">
    <property type="nucleotide sequence ID" value="NZ_BPQI01000026.1"/>
</dbReference>